<sequence length="185" mass="21237">EEEEEEEEEEDGDGDHPHCDFKITNTIPEAKYVELFRATNLMIMTGKIQDIHVVDRKHCAFNAATFVQVWYEEHVDEYVVRVPGHATTWHWIEQDAYMLEHEAQLIKHIQKNTSAPVLEVIAYCSNHDNVLGFPYILMTKLPGEIAHTIWEDDSHMSAPGDWGSEHGVDSLYLTADVPHPTVEND</sequence>
<gene>
    <name evidence="2" type="ORF">PTT_12570</name>
</gene>
<dbReference type="Gene3D" id="3.30.200.20">
    <property type="entry name" value="Phosphorylase Kinase, domain 1"/>
    <property type="match status" value="1"/>
</dbReference>
<proteinExistence type="predicted"/>
<dbReference type="SUPFAM" id="SSF56112">
    <property type="entry name" value="Protein kinase-like (PK-like)"/>
    <property type="match status" value="1"/>
</dbReference>
<dbReference type="InterPro" id="IPR011009">
    <property type="entry name" value="Kinase-like_dom_sf"/>
</dbReference>
<dbReference type="PANTHER" id="PTHR21310">
    <property type="entry name" value="AMINOGLYCOSIDE PHOSPHOTRANSFERASE-RELATED-RELATED"/>
    <property type="match status" value="1"/>
</dbReference>
<dbReference type="KEGG" id="pte:PTT_12570"/>
<evidence type="ECO:0000313" key="2">
    <source>
        <dbReference type="EMBL" id="EFQ90768.1"/>
    </source>
</evidence>
<name>E3RU30_PYRTT</name>
<accession>E3RU30</accession>
<dbReference type="OrthoDB" id="2906425at2759"/>
<reference evidence="2 3" key="1">
    <citation type="journal article" date="2010" name="Genome Biol.">
        <title>A first genome assembly of the barley fungal pathogen Pyrenophora teres f. teres.</title>
        <authorList>
            <person name="Ellwood S.R."/>
            <person name="Liu Z."/>
            <person name="Syme R.A."/>
            <person name="Lai Z."/>
            <person name="Hane J.K."/>
            <person name="Keiper F."/>
            <person name="Moffat C.S."/>
            <person name="Oliver R.P."/>
            <person name="Friesen T.L."/>
        </authorList>
    </citation>
    <scope>NUCLEOTIDE SEQUENCE [LARGE SCALE GENOMIC DNA]</scope>
    <source>
        <strain evidence="2 3">0-1</strain>
    </source>
</reference>
<organism evidence="3">
    <name type="scientific">Pyrenophora teres f. teres (strain 0-1)</name>
    <name type="common">Barley net blotch fungus</name>
    <name type="synonym">Drechslera teres f. teres</name>
    <dbReference type="NCBI Taxonomy" id="861557"/>
    <lineage>
        <taxon>Eukaryota</taxon>
        <taxon>Fungi</taxon>
        <taxon>Dikarya</taxon>
        <taxon>Ascomycota</taxon>
        <taxon>Pezizomycotina</taxon>
        <taxon>Dothideomycetes</taxon>
        <taxon>Pleosporomycetidae</taxon>
        <taxon>Pleosporales</taxon>
        <taxon>Pleosporineae</taxon>
        <taxon>Pleosporaceae</taxon>
        <taxon>Pyrenophora</taxon>
    </lineage>
</organism>
<evidence type="ECO:0000313" key="3">
    <source>
        <dbReference type="Proteomes" id="UP000001067"/>
    </source>
</evidence>
<dbReference type="HOGENOM" id="CLU_1464689_0_0_1"/>
<dbReference type="EMBL" id="GL535086">
    <property type="protein sequence ID" value="EFQ90768.1"/>
    <property type="molecule type" value="Genomic_DNA"/>
</dbReference>
<dbReference type="InterPro" id="IPR051678">
    <property type="entry name" value="AGP_Transferase"/>
</dbReference>
<keyword evidence="3" id="KW-1185">Reference proteome</keyword>
<dbReference type="Proteomes" id="UP000001067">
    <property type="component" value="Unassembled WGS sequence"/>
</dbReference>
<evidence type="ECO:0000256" key="1">
    <source>
        <dbReference type="SAM" id="MobiDB-lite"/>
    </source>
</evidence>
<feature type="region of interest" description="Disordered" evidence="1">
    <location>
        <begin position="1"/>
        <end position="20"/>
    </location>
</feature>
<feature type="compositionally biased region" description="Acidic residues" evidence="1">
    <location>
        <begin position="1"/>
        <end position="13"/>
    </location>
</feature>
<feature type="non-terminal residue" evidence="2">
    <location>
        <position position="1"/>
    </location>
</feature>
<protein>
    <submittedName>
        <fullName evidence="2">Uncharacterized protein</fullName>
    </submittedName>
</protein>
<dbReference type="PANTHER" id="PTHR21310:SF15">
    <property type="entry name" value="AMINOGLYCOSIDE PHOSPHOTRANSFERASE DOMAIN-CONTAINING PROTEIN"/>
    <property type="match status" value="1"/>
</dbReference>
<dbReference type="AlphaFoldDB" id="E3RU30"/>